<proteinExistence type="predicted"/>
<reference evidence="1" key="1">
    <citation type="journal article" date="2019" name="Environ. Microbiol.">
        <title>Fungal ecological strategies reflected in gene transcription - a case study of two litter decomposers.</title>
        <authorList>
            <person name="Barbi F."/>
            <person name="Kohler A."/>
            <person name="Barry K."/>
            <person name="Baskaran P."/>
            <person name="Daum C."/>
            <person name="Fauchery L."/>
            <person name="Ihrmark K."/>
            <person name="Kuo A."/>
            <person name="LaButti K."/>
            <person name="Lipzen A."/>
            <person name="Morin E."/>
            <person name="Grigoriev I.V."/>
            <person name="Henrissat B."/>
            <person name="Lindahl B."/>
            <person name="Martin F."/>
        </authorList>
    </citation>
    <scope>NUCLEOTIDE SEQUENCE</scope>
    <source>
        <strain evidence="1">JB14</strain>
    </source>
</reference>
<evidence type="ECO:0000313" key="1">
    <source>
        <dbReference type="EMBL" id="KAE9395321.1"/>
    </source>
</evidence>
<accession>A0A6A4HB97</accession>
<protein>
    <submittedName>
        <fullName evidence="1">Uncharacterized protein</fullName>
    </submittedName>
</protein>
<evidence type="ECO:0000313" key="2">
    <source>
        <dbReference type="Proteomes" id="UP000799118"/>
    </source>
</evidence>
<organism evidence="1 2">
    <name type="scientific">Gymnopus androsaceus JB14</name>
    <dbReference type="NCBI Taxonomy" id="1447944"/>
    <lineage>
        <taxon>Eukaryota</taxon>
        <taxon>Fungi</taxon>
        <taxon>Dikarya</taxon>
        <taxon>Basidiomycota</taxon>
        <taxon>Agaricomycotina</taxon>
        <taxon>Agaricomycetes</taxon>
        <taxon>Agaricomycetidae</taxon>
        <taxon>Agaricales</taxon>
        <taxon>Marasmiineae</taxon>
        <taxon>Omphalotaceae</taxon>
        <taxon>Gymnopus</taxon>
    </lineage>
</organism>
<keyword evidence="2" id="KW-1185">Reference proteome</keyword>
<dbReference type="EMBL" id="ML769533">
    <property type="protein sequence ID" value="KAE9395321.1"/>
    <property type="molecule type" value="Genomic_DNA"/>
</dbReference>
<sequence>MPESNKCTFGAPASPRALEIAVQGKRLFPRKSLILRALAVDPPSDYDLDSTDPSDSMQSALGALSSLAFDMRSRHTHQLRHLFFTGNEKDWAGWEFQERVLYIFPLIFVGPGHCHASLGDEAERLILETPEIFHMVFQAWAFALNSFHRSLPLHTRTVLLFIIPASEETLFMQAFHQVSPDPVTICMSFLNEQVSKKMPGISLKALDYIVTAFLSNIPKDANSEVYRSLLKAGALQAVITAVRRLSTPEFARSVHEFDRDSYFLSIGRLHTFVAMTVSRNGVPAIAQALDYGWLKALYAAAYFIERQRAVTRTESINATVCECITIVLADFFSFPSIVRRFVKYTNRILADDSKAFDFRESSPLYKFGSAWKDAIKKATHLDRLRQDYKKSTVICANEECNTTPDQSHFVQVCSHWNAGHRKKCGSDRIFGPSGLSTLSPHGNTYDTTFFTFIVDSTLQSLRLRLLPSLKAFLENHSETECRPRNSSQFILMLEFFFRTDDDDDSEHSLTCERGRTDDVEWHFRCLTNAPKNFVIPIGRGKKYLERGEVMYYASFPDYHLSGVFNLLKRT</sequence>
<name>A0A6A4HB97_9AGAR</name>
<gene>
    <name evidence="1" type="ORF">BT96DRAFT_922878</name>
</gene>
<dbReference type="OrthoDB" id="3129883at2759"/>
<dbReference type="Proteomes" id="UP000799118">
    <property type="component" value="Unassembled WGS sequence"/>
</dbReference>
<dbReference type="AlphaFoldDB" id="A0A6A4HB97"/>